<feature type="chain" id="PRO_5045778733" evidence="1">
    <location>
        <begin position="23"/>
        <end position="358"/>
    </location>
</feature>
<dbReference type="Proteomes" id="UP000830454">
    <property type="component" value="Chromosome"/>
</dbReference>
<reference evidence="2" key="2">
    <citation type="submission" date="2022-04" db="EMBL/GenBank/DDBJ databases">
        <title>Complete Genome Sequence of Flavobacterium sediminilitoris YSM-43, Isolated from a Tidal Sediment.</title>
        <authorList>
            <person name="Lee P.A."/>
        </authorList>
    </citation>
    <scope>NUCLEOTIDE SEQUENCE</scope>
    <source>
        <strain evidence="2">YSM-43</strain>
    </source>
</reference>
<dbReference type="EMBL" id="CP090145">
    <property type="protein sequence ID" value="UOX32915.1"/>
    <property type="molecule type" value="Genomic_DNA"/>
</dbReference>
<dbReference type="InterPro" id="IPR023393">
    <property type="entry name" value="START-like_dom_sf"/>
</dbReference>
<reference evidence="2" key="1">
    <citation type="submission" date="2021-12" db="EMBL/GenBank/DDBJ databases">
        <authorList>
            <person name="Cha I.-T."/>
            <person name="Lee K.-E."/>
            <person name="Park S.-J."/>
        </authorList>
    </citation>
    <scope>NUCLEOTIDE SEQUENCE</scope>
    <source>
        <strain evidence="2">YSM-43</strain>
    </source>
</reference>
<dbReference type="Pfam" id="PF10604">
    <property type="entry name" value="Polyketide_cyc2"/>
    <property type="match status" value="1"/>
</dbReference>
<keyword evidence="3" id="KW-1185">Reference proteome</keyword>
<sequence>MRIAKYLLLLLLLLSIAFVVFVATQPNEFDISKEKTIKSPKSKVFNFINDFENWGNWHPELINKQGIKSSFSKLTSGEGAFIDWDGNRISTSKVFEQDSIYQIEKIDDQNYTTYWTFTEENDQTKITWGIKGHLTFKEKMKALLTGSNETKFSSLLTSGLENINNYLVNEFSTFNVIVNGIITREASSYIQQKDSCKISDFQVKAATLLKNINLFVKQNEITTTGDSYIQFKTWDETNDYVVYTACVPIQEEILTTPLSDIRGGYYESFIALKTTLKGDYNHRKEALKKALEFIAENNYIEEKKGEHIEIYKVNNSTTTDKIKPSQFITEILIPVIKKNVTPVVVKQNVEIPVDSISK</sequence>
<dbReference type="InterPro" id="IPR019587">
    <property type="entry name" value="Polyketide_cyclase/dehydratase"/>
</dbReference>
<feature type="signal peptide" evidence="1">
    <location>
        <begin position="1"/>
        <end position="22"/>
    </location>
</feature>
<protein>
    <submittedName>
        <fullName evidence="2">SRPBCC family protein</fullName>
    </submittedName>
</protein>
<evidence type="ECO:0000313" key="2">
    <source>
        <dbReference type="EMBL" id="UOX32915.1"/>
    </source>
</evidence>
<organism evidence="2 3">
    <name type="scientific">Flavobacterium sediminilitoris</name>
    <dbReference type="NCBI Taxonomy" id="2024526"/>
    <lineage>
        <taxon>Bacteria</taxon>
        <taxon>Pseudomonadati</taxon>
        <taxon>Bacteroidota</taxon>
        <taxon>Flavobacteriia</taxon>
        <taxon>Flavobacteriales</taxon>
        <taxon>Flavobacteriaceae</taxon>
        <taxon>Flavobacterium</taxon>
    </lineage>
</organism>
<proteinExistence type="predicted"/>
<dbReference type="RefSeq" id="WP_246915703.1">
    <property type="nucleotide sequence ID" value="NZ_CP090145.1"/>
</dbReference>
<dbReference type="SUPFAM" id="SSF55961">
    <property type="entry name" value="Bet v1-like"/>
    <property type="match status" value="1"/>
</dbReference>
<dbReference type="Gene3D" id="3.20.80.10">
    <property type="entry name" value="Regulatory factor, effector binding domain"/>
    <property type="match status" value="1"/>
</dbReference>
<dbReference type="InterPro" id="IPR011256">
    <property type="entry name" value="Reg_factor_effector_dom_sf"/>
</dbReference>
<accession>A0ABY4HK55</accession>
<evidence type="ECO:0000256" key="1">
    <source>
        <dbReference type="SAM" id="SignalP"/>
    </source>
</evidence>
<name>A0ABY4HK55_9FLAO</name>
<dbReference type="Gene3D" id="3.30.530.20">
    <property type="match status" value="1"/>
</dbReference>
<keyword evidence="1" id="KW-0732">Signal</keyword>
<gene>
    <name evidence="2" type="ORF">LXD69_12815</name>
</gene>
<evidence type="ECO:0000313" key="3">
    <source>
        <dbReference type="Proteomes" id="UP000830454"/>
    </source>
</evidence>